<comment type="caution">
    <text evidence="11">The sequence shown here is derived from an EMBL/GenBank/DDBJ whole genome shotgun (WGS) entry which is preliminary data.</text>
</comment>
<feature type="compositionally biased region" description="Pro residues" evidence="8">
    <location>
        <begin position="144"/>
        <end position="153"/>
    </location>
</feature>
<accession>A0A9X0W7F8</accession>
<proteinExistence type="inferred from homology"/>
<evidence type="ECO:0000256" key="8">
    <source>
        <dbReference type="SAM" id="MobiDB-lite"/>
    </source>
</evidence>
<evidence type="ECO:0000259" key="9">
    <source>
        <dbReference type="PROSITE" id="PS50110"/>
    </source>
</evidence>
<dbReference type="Gene3D" id="3.40.50.180">
    <property type="entry name" value="Methylesterase CheB, C-terminal domain"/>
    <property type="match status" value="1"/>
</dbReference>
<organism evidence="11 12">
    <name type="scientific">Lamprobacter modestohalophilus</name>
    <dbReference type="NCBI Taxonomy" id="1064514"/>
    <lineage>
        <taxon>Bacteria</taxon>
        <taxon>Pseudomonadati</taxon>
        <taxon>Pseudomonadota</taxon>
        <taxon>Gammaproteobacteria</taxon>
        <taxon>Chromatiales</taxon>
        <taxon>Chromatiaceae</taxon>
        <taxon>Lamprobacter</taxon>
    </lineage>
</organism>
<dbReference type="InterPro" id="IPR008248">
    <property type="entry name" value="CheB-like"/>
</dbReference>
<dbReference type="CDD" id="cd16432">
    <property type="entry name" value="CheB_Rec"/>
    <property type="match status" value="1"/>
</dbReference>
<feature type="domain" description="Response regulatory" evidence="9">
    <location>
        <begin position="2"/>
        <end position="120"/>
    </location>
</feature>
<feature type="region of interest" description="Disordered" evidence="8">
    <location>
        <begin position="139"/>
        <end position="194"/>
    </location>
</feature>
<dbReference type="Pfam" id="PF01339">
    <property type="entry name" value="CheB_methylest"/>
    <property type="match status" value="1"/>
</dbReference>
<evidence type="ECO:0000256" key="1">
    <source>
        <dbReference type="ARBA" id="ARBA00022490"/>
    </source>
</evidence>
<keyword evidence="5 7" id="KW-0597">Phosphoprotein</keyword>
<keyword evidence="1 5" id="KW-0963">Cytoplasm</keyword>
<dbReference type="InterPro" id="IPR000673">
    <property type="entry name" value="Sig_transdc_resp-reg_Me-estase"/>
</dbReference>
<comment type="similarity">
    <text evidence="5">Belongs to the CheB family.</text>
</comment>
<evidence type="ECO:0000256" key="2">
    <source>
        <dbReference type="ARBA" id="ARBA00022500"/>
    </source>
</evidence>
<dbReference type="CDD" id="cd17541">
    <property type="entry name" value="REC_CheB-like"/>
    <property type="match status" value="1"/>
</dbReference>
<feature type="active site" evidence="5 6">
    <location>
        <position position="336"/>
    </location>
</feature>
<evidence type="ECO:0000256" key="6">
    <source>
        <dbReference type="PROSITE-ProRule" id="PRU00050"/>
    </source>
</evidence>
<dbReference type="PANTHER" id="PTHR42872">
    <property type="entry name" value="PROTEIN-GLUTAMATE METHYLESTERASE/PROTEIN-GLUTAMINE GLUTAMINASE"/>
    <property type="match status" value="1"/>
</dbReference>
<dbReference type="PROSITE" id="PS50122">
    <property type="entry name" value="CHEB"/>
    <property type="match status" value="1"/>
</dbReference>
<dbReference type="HAMAP" id="MF_00099">
    <property type="entry name" value="CheB_chemtxs"/>
    <property type="match status" value="1"/>
</dbReference>
<comment type="domain">
    <text evidence="5">Contains a C-terminal catalytic domain, and an N-terminal region which modulates catalytic activity.</text>
</comment>
<dbReference type="Proteomes" id="UP001138768">
    <property type="component" value="Unassembled WGS sequence"/>
</dbReference>
<comment type="catalytic activity">
    <reaction evidence="4 5">
        <text>[protein]-L-glutamate 5-O-methyl ester + H2O = L-glutamyl-[protein] + methanol + H(+)</text>
        <dbReference type="Rhea" id="RHEA:23236"/>
        <dbReference type="Rhea" id="RHEA-COMP:10208"/>
        <dbReference type="Rhea" id="RHEA-COMP:10311"/>
        <dbReference type="ChEBI" id="CHEBI:15377"/>
        <dbReference type="ChEBI" id="CHEBI:15378"/>
        <dbReference type="ChEBI" id="CHEBI:17790"/>
        <dbReference type="ChEBI" id="CHEBI:29973"/>
        <dbReference type="ChEBI" id="CHEBI:82795"/>
        <dbReference type="EC" id="3.1.1.61"/>
    </reaction>
</comment>
<dbReference type="InterPro" id="IPR035909">
    <property type="entry name" value="CheB_C"/>
</dbReference>
<comment type="function">
    <text evidence="5">Involved in chemotaxis. Part of a chemotaxis signal transduction system that modulates chemotaxis in response to various stimuli. Catalyzes the demethylation of specific methylglutamate residues introduced into the chemoreceptors (methyl-accepting chemotaxis proteins or MCP) by CheR. Also mediates the irreversible deamidation of specific glutamine residues to glutamic acid.</text>
</comment>
<comment type="PTM">
    <text evidence="5">Phosphorylated by CheA. Phosphorylation of the N-terminal regulatory domain activates the methylesterase activity.</text>
</comment>
<evidence type="ECO:0000256" key="5">
    <source>
        <dbReference type="HAMAP-Rule" id="MF_00099"/>
    </source>
</evidence>
<comment type="catalytic activity">
    <reaction evidence="5">
        <text>L-glutaminyl-[protein] + H2O = L-glutamyl-[protein] + NH4(+)</text>
        <dbReference type="Rhea" id="RHEA:16441"/>
        <dbReference type="Rhea" id="RHEA-COMP:10207"/>
        <dbReference type="Rhea" id="RHEA-COMP:10208"/>
        <dbReference type="ChEBI" id="CHEBI:15377"/>
        <dbReference type="ChEBI" id="CHEBI:28938"/>
        <dbReference type="ChEBI" id="CHEBI:29973"/>
        <dbReference type="ChEBI" id="CHEBI:30011"/>
        <dbReference type="EC" id="3.5.1.44"/>
    </reaction>
</comment>
<reference evidence="11 12" key="1">
    <citation type="journal article" date="2020" name="Microorganisms">
        <title>Osmotic Adaptation and Compatible Solute Biosynthesis of Phototrophic Bacteria as Revealed from Genome Analyses.</title>
        <authorList>
            <person name="Imhoff J.F."/>
            <person name="Rahn T."/>
            <person name="Kunzel S."/>
            <person name="Keller A."/>
            <person name="Neulinger S.C."/>
        </authorList>
    </citation>
    <scope>NUCLEOTIDE SEQUENCE [LARGE SCALE GENOMIC DNA]</scope>
    <source>
        <strain evidence="11 12">DSM 25653</strain>
    </source>
</reference>
<sequence length="396" mass="42204">MNVLVVDDSSLFRRVITEALKTFPEVETISQAPNGRQALLKLQALQPDLMTLDMEMPEIDGLAVLEALKKLPNPPIVIVLSTLTHKGGHLAIKAMQLGAFDFITKPSATNAEQSLNLLREELAPRLKALRVRVNVRQILRAQPQRPPSSPPSPSATAAKPPTASAGLPPIGPTTKSTDLAAPPHSALQPEGVPASARQVRLPPPEMVLIGVSTGGPNALDCLIPALPAALEVPVLIVQHMPPIFTKSLAEHLGERSALKVYEAEHDSVAEPGSVYIAPGGRHMKLARSEQGQKIIQITDAAPENHCRPSVDYLFRSAANHFPGRAIALILTGMGSDGTLGLRLLKRHGCFVIAQDEASCVVYGMPKVAIEAGVVDSVLPLDAIADRVVARVSGRDR</sequence>
<dbReference type="EC" id="3.1.1.61" evidence="5"/>
<dbReference type="NCBIfam" id="NF001965">
    <property type="entry name" value="PRK00742.1"/>
    <property type="match status" value="1"/>
</dbReference>
<dbReference type="GO" id="GO:0000156">
    <property type="term" value="F:phosphorelay response regulator activity"/>
    <property type="evidence" value="ECO:0007669"/>
    <property type="project" value="InterPro"/>
</dbReference>
<dbReference type="AlphaFoldDB" id="A0A9X0W7F8"/>
<protein>
    <recommendedName>
        <fullName evidence="5">Protein-glutamate methylesterase/protein-glutamine glutaminase</fullName>
        <ecNumber evidence="5">3.1.1.61</ecNumber>
        <ecNumber evidence="5">3.5.1.44</ecNumber>
    </recommendedName>
</protein>
<dbReference type="InterPro" id="IPR001789">
    <property type="entry name" value="Sig_transdc_resp-reg_receiver"/>
</dbReference>
<evidence type="ECO:0000313" key="12">
    <source>
        <dbReference type="Proteomes" id="UP001138768"/>
    </source>
</evidence>
<dbReference type="InterPro" id="IPR011006">
    <property type="entry name" value="CheY-like_superfamily"/>
</dbReference>
<gene>
    <name evidence="5" type="primary">cheB</name>
    <name evidence="11" type="ORF">CKO42_06985</name>
</gene>
<evidence type="ECO:0000313" key="11">
    <source>
        <dbReference type="EMBL" id="MBK1618191.1"/>
    </source>
</evidence>
<feature type="modified residue" description="4-aspartylphosphate" evidence="5 7">
    <location>
        <position position="53"/>
    </location>
</feature>
<keyword evidence="2 5" id="KW-0145">Chemotaxis</keyword>
<feature type="compositionally biased region" description="Low complexity" evidence="8">
    <location>
        <begin position="154"/>
        <end position="165"/>
    </location>
</feature>
<dbReference type="SUPFAM" id="SSF52172">
    <property type="entry name" value="CheY-like"/>
    <property type="match status" value="1"/>
</dbReference>
<dbReference type="GO" id="GO:0005737">
    <property type="term" value="C:cytoplasm"/>
    <property type="evidence" value="ECO:0007669"/>
    <property type="project" value="UniProtKB-SubCell"/>
</dbReference>
<dbReference type="EC" id="3.5.1.44" evidence="5"/>
<comment type="subcellular location">
    <subcellularLocation>
        <location evidence="5">Cytoplasm</location>
    </subcellularLocation>
</comment>
<dbReference type="GO" id="GO:0050568">
    <property type="term" value="F:protein-glutamine glutaminase activity"/>
    <property type="evidence" value="ECO:0007669"/>
    <property type="project" value="UniProtKB-UniRule"/>
</dbReference>
<dbReference type="PIRSF" id="PIRSF000876">
    <property type="entry name" value="RR_chemtxs_CheB"/>
    <property type="match status" value="1"/>
</dbReference>
<dbReference type="Gene3D" id="3.40.50.2300">
    <property type="match status" value="1"/>
</dbReference>
<feature type="active site" evidence="5 6">
    <location>
        <position position="239"/>
    </location>
</feature>
<dbReference type="EMBL" id="NRRY01000008">
    <property type="protein sequence ID" value="MBK1618191.1"/>
    <property type="molecule type" value="Genomic_DNA"/>
</dbReference>
<name>A0A9X0W7F8_9GAMM</name>
<dbReference type="SUPFAM" id="SSF52738">
    <property type="entry name" value="Methylesterase CheB, C-terminal domain"/>
    <property type="match status" value="1"/>
</dbReference>
<keyword evidence="12" id="KW-1185">Reference proteome</keyword>
<dbReference type="Pfam" id="PF00072">
    <property type="entry name" value="Response_reg"/>
    <property type="match status" value="1"/>
</dbReference>
<evidence type="ECO:0000256" key="4">
    <source>
        <dbReference type="ARBA" id="ARBA00048267"/>
    </source>
</evidence>
<keyword evidence="3 5" id="KW-0378">Hydrolase</keyword>
<evidence type="ECO:0000256" key="3">
    <source>
        <dbReference type="ARBA" id="ARBA00022801"/>
    </source>
</evidence>
<dbReference type="PROSITE" id="PS50110">
    <property type="entry name" value="RESPONSE_REGULATORY"/>
    <property type="match status" value="1"/>
</dbReference>
<dbReference type="GO" id="GO:0008984">
    <property type="term" value="F:protein-glutamate methylesterase activity"/>
    <property type="evidence" value="ECO:0007669"/>
    <property type="project" value="UniProtKB-UniRule"/>
</dbReference>
<dbReference type="PANTHER" id="PTHR42872:SF6">
    <property type="entry name" value="PROTEIN-GLUTAMATE METHYLESTERASE_PROTEIN-GLUTAMINE GLUTAMINASE"/>
    <property type="match status" value="1"/>
</dbReference>
<evidence type="ECO:0000259" key="10">
    <source>
        <dbReference type="PROSITE" id="PS50122"/>
    </source>
</evidence>
<dbReference type="GO" id="GO:0006935">
    <property type="term" value="P:chemotaxis"/>
    <property type="evidence" value="ECO:0007669"/>
    <property type="project" value="UniProtKB-UniRule"/>
</dbReference>
<feature type="domain" description="CheB-type methylesterase" evidence="10">
    <location>
        <begin position="200"/>
        <end position="394"/>
    </location>
</feature>
<dbReference type="SMART" id="SM00448">
    <property type="entry name" value="REC"/>
    <property type="match status" value="1"/>
</dbReference>
<feature type="active site" evidence="5 6">
    <location>
        <position position="212"/>
    </location>
</feature>
<evidence type="ECO:0000256" key="7">
    <source>
        <dbReference type="PROSITE-ProRule" id="PRU00169"/>
    </source>
</evidence>